<organism evidence="3 4">
    <name type="scientific">Vitis vinifera</name>
    <name type="common">Grape</name>
    <dbReference type="NCBI Taxonomy" id="29760"/>
    <lineage>
        <taxon>Eukaryota</taxon>
        <taxon>Viridiplantae</taxon>
        <taxon>Streptophyta</taxon>
        <taxon>Embryophyta</taxon>
        <taxon>Tracheophyta</taxon>
        <taxon>Spermatophyta</taxon>
        <taxon>Magnoliopsida</taxon>
        <taxon>eudicotyledons</taxon>
        <taxon>Gunneridae</taxon>
        <taxon>Pentapetalae</taxon>
        <taxon>rosids</taxon>
        <taxon>Vitales</taxon>
        <taxon>Vitaceae</taxon>
        <taxon>Viteae</taxon>
        <taxon>Vitis</taxon>
    </lineage>
</organism>
<dbReference type="EMBL" id="QGNW01000090">
    <property type="protein sequence ID" value="RVW98988.1"/>
    <property type="molecule type" value="Genomic_DNA"/>
</dbReference>
<feature type="domain" description="TIR" evidence="2">
    <location>
        <begin position="7"/>
        <end position="48"/>
    </location>
</feature>
<evidence type="ECO:0000259" key="2">
    <source>
        <dbReference type="Pfam" id="PF01582"/>
    </source>
</evidence>
<dbReference type="GO" id="GO:0007165">
    <property type="term" value="P:signal transduction"/>
    <property type="evidence" value="ECO:0007669"/>
    <property type="project" value="InterPro"/>
</dbReference>
<keyword evidence="1" id="KW-0520">NAD</keyword>
<comment type="caution">
    <text evidence="3">The sequence shown here is derived from an EMBL/GenBank/DDBJ whole genome shotgun (WGS) entry which is preliminary data.</text>
</comment>
<dbReference type="Gene3D" id="3.40.50.10140">
    <property type="entry name" value="Toll/interleukin-1 receptor homology (TIR) domain"/>
    <property type="match status" value="1"/>
</dbReference>
<name>A0A438IQJ0_VITVI</name>
<dbReference type="Pfam" id="PF01582">
    <property type="entry name" value="TIR"/>
    <property type="match status" value="1"/>
</dbReference>
<protein>
    <recommendedName>
        <fullName evidence="2">TIR domain-containing protein</fullName>
    </recommendedName>
</protein>
<evidence type="ECO:0000313" key="4">
    <source>
        <dbReference type="Proteomes" id="UP000288805"/>
    </source>
</evidence>
<reference evidence="3 4" key="1">
    <citation type="journal article" date="2018" name="PLoS Genet.">
        <title>Population sequencing reveals clonal diversity and ancestral inbreeding in the grapevine cultivar Chardonnay.</title>
        <authorList>
            <person name="Roach M.J."/>
            <person name="Johnson D.L."/>
            <person name="Bohlmann J."/>
            <person name="van Vuuren H.J."/>
            <person name="Jones S.J."/>
            <person name="Pretorius I.S."/>
            <person name="Schmidt S.A."/>
            <person name="Borneman A.R."/>
        </authorList>
    </citation>
    <scope>NUCLEOTIDE SEQUENCE [LARGE SCALE GENOMIC DNA]</scope>
    <source>
        <strain evidence="4">cv. Chardonnay</strain>
        <tissue evidence="3">Leaf</tissue>
    </source>
</reference>
<evidence type="ECO:0000256" key="1">
    <source>
        <dbReference type="ARBA" id="ARBA00023027"/>
    </source>
</evidence>
<sequence length="54" mass="6287">MELGRLLSFRGEDTRFTFTDHLHSALLQKRIRTFRDDEGLDRGEEIGSSNLEGY</sequence>
<proteinExistence type="predicted"/>
<accession>A0A438IQJ0</accession>
<dbReference type="PANTHER" id="PTHR32009:SF155">
    <property type="entry name" value="DISEASE RESISTANCE PROTEIN (TIR-NBS-LRR CLASS)"/>
    <property type="match status" value="1"/>
</dbReference>
<dbReference type="InterPro" id="IPR000157">
    <property type="entry name" value="TIR_dom"/>
</dbReference>
<evidence type="ECO:0000313" key="3">
    <source>
        <dbReference type="EMBL" id="RVW98988.1"/>
    </source>
</evidence>
<dbReference type="AlphaFoldDB" id="A0A438IQJ0"/>
<dbReference type="Proteomes" id="UP000288805">
    <property type="component" value="Unassembled WGS sequence"/>
</dbReference>
<dbReference type="InterPro" id="IPR035897">
    <property type="entry name" value="Toll_tir_struct_dom_sf"/>
</dbReference>
<dbReference type="PANTHER" id="PTHR32009">
    <property type="entry name" value="TMV RESISTANCE PROTEIN N-LIKE"/>
    <property type="match status" value="1"/>
</dbReference>
<dbReference type="SUPFAM" id="SSF52200">
    <property type="entry name" value="Toll/Interleukin receptor TIR domain"/>
    <property type="match status" value="1"/>
</dbReference>
<gene>
    <name evidence="3" type="ORF">CK203_033834</name>
</gene>